<dbReference type="Gene3D" id="1.10.3720.10">
    <property type="entry name" value="MetI-like"/>
    <property type="match status" value="1"/>
</dbReference>
<dbReference type="RefSeq" id="WP_341376031.1">
    <property type="nucleotide sequence ID" value="NZ_JBBUTF010000021.1"/>
</dbReference>
<dbReference type="SUPFAM" id="SSF161098">
    <property type="entry name" value="MetI-like"/>
    <property type="match status" value="1"/>
</dbReference>
<organism evidence="10 11">
    <name type="scientific">Pseudaquabacterium rugosum</name>
    <dbReference type="NCBI Taxonomy" id="2984194"/>
    <lineage>
        <taxon>Bacteria</taxon>
        <taxon>Pseudomonadati</taxon>
        <taxon>Pseudomonadota</taxon>
        <taxon>Betaproteobacteria</taxon>
        <taxon>Burkholderiales</taxon>
        <taxon>Sphaerotilaceae</taxon>
        <taxon>Pseudaquabacterium</taxon>
    </lineage>
</organism>
<feature type="transmembrane region" description="Helical" evidence="7">
    <location>
        <begin position="149"/>
        <end position="167"/>
    </location>
</feature>
<comment type="similarity">
    <text evidence="7">Belongs to the binding-protein-dependent transport system permease family.</text>
</comment>
<name>A0ABU9BH18_9BURK</name>
<feature type="transmembrane region" description="Helical" evidence="7">
    <location>
        <begin position="105"/>
        <end position="128"/>
    </location>
</feature>
<dbReference type="PANTHER" id="PTHR43163">
    <property type="entry name" value="DIPEPTIDE TRANSPORT SYSTEM PERMEASE PROTEIN DPPB-RELATED"/>
    <property type="match status" value="1"/>
</dbReference>
<keyword evidence="11" id="KW-1185">Reference proteome</keyword>
<dbReference type="PROSITE" id="PS50928">
    <property type="entry name" value="ABC_TM1"/>
    <property type="match status" value="1"/>
</dbReference>
<evidence type="ECO:0000259" key="9">
    <source>
        <dbReference type="PROSITE" id="PS50928"/>
    </source>
</evidence>
<dbReference type="EMBL" id="JBBUTF010000021">
    <property type="protein sequence ID" value="MEK8028245.1"/>
    <property type="molecule type" value="Genomic_DNA"/>
</dbReference>
<keyword evidence="4 7" id="KW-0812">Transmembrane</keyword>
<keyword evidence="6 7" id="KW-0472">Membrane</keyword>
<evidence type="ECO:0000256" key="5">
    <source>
        <dbReference type="ARBA" id="ARBA00022989"/>
    </source>
</evidence>
<dbReference type="CDD" id="cd06261">
    <property type="entry name" value="TM_PBP2"/>
    <property type="match status" value="1"/>
</dbReference>
<accession>A0ABU9BH18</accession>
<keyword evidence="2 7" id="KW-0813">Transport</keyword>
<reference evidence="10 11" key="1">
    <citation type="submission" date="2024-04" db="EMBL/GenBank/DDBJ databases">
        <title>Novel species of the genus Ideonella isolated from streams.</title>
        <authorList>
            <person name="Lu H."/>
        </authorList>
    </citation>
    <scope>NUCLEOTIDE SEQUENCE [LARGE SCALE GENOMIC DNA]</scope>
    <source>
        <strain evidence="10 11">BYS139W</strain>
    </source>
</reference>
<dbReference type="InterPro" id="IPR035906">
    <property type="entry name" value="MetI-like_sf"/>
</dbReference>
<evidence type="ECO:0000313" key="11">
    <source>
        <dbReference type="Proteomes" id="UP001368500"/>
    </source>
</evidence>
<dbReference type="PANTHER" id="PTHR43163:SF6">
    <property type="entry name" value="DIPEPTIDE TRANSPORT SYSTEM PERMEASE PROTEIN DPPB-RELATED"/>
    <property type="match status" value="1"/>
</dbReference>
<feature type="transmembrane region" description="Helical" evidence="7">
    <location>
        <begin position="233"/>
        <end position="259"/>
    </location>
</feature>
<feature type="transmembrane region" description="Helical" evidence="7">
    <location>
        <begin position="179"/>
        <end position="198"/>
    </location>
</feature>
<evidence type="ECO:0000256" key="2">
    <source>
        <dbReference type="ARBA" id="ARBA00022448"/>
    </source>
</evidence>
<evidence type="ECO:0000256" key="4">
    <source>
        <dbReference type="ARBA" id="ARBA00022692"/>
    </source>
</evidence>
<feature type="compositionally biased region" description="Low complexity" evidence="8">
    <location>
        <begin position="312"/>
        <end position="329"/>
    </location>
</feature>
<dbReference type="Pfam" id="PF00528">
    <property type="entry name" value="BPD_transp_1"/>
    <property type="match status" value="1"/>
</dbReference>
<comment type="caution">
    <text evidence="10">The sequence shown here is derived from an EMBL/GenBank/DDBJ whole genome shotgun (WGS) entry which is preliminary data.</text>
</comment>
<comment type="subcellular location">
    <subcellularLocation>
        <location evidence="1 7">Cell membrane</location>
        <topology evidence="1 7">Multi-pass membrane protein</topology>
    </subcellularLocation>
</comment>
<protein>
    <submittedName>
        <fullName evidence="10">ABC transporter permease</fullName>
    </submittedName>
</protein>
<evidence type="ECO:0000256" key="7">
    <source>
        <dbReference type="RuleBase" id="RU363032"/>
    </source>
</evidence>
<feature type="transmembrane region" description="Helical" evidence="7">
    <location>
        <begin position="279"/>
        <end position="301"/>
    </location>
</feature>
<keyword evidence="3" id="KW-1003">Cell membrane</keyword>
<evidence type="ECO:0000256" key="1">
    <source>
        <dbReference type="ARBA" id="ARBA00004651"/>
    </source>
</evidence>
<feature type="domain" description="ABC transmembrane type-1" evidence="9">
    <location>
        <begin position="101"/>
        <end position="302"/>
    </location>
</feature>
<dbReference type="InterPro" id="IPR000515">
    <property type="entry name" value="MetI-like"/>
</dbReference>
<evidence type="ECO:0000313" key="10">
    <source>
        <dbReference type="EMBL" id="MEK8028245.1"/>
    </source>
</evidence>
<gene>
    <name evidence="10" type="ORF">AACH11_19970</name>
</gene>
<evidence type="ECO:0000256" key="6">
    <source>
        <dbReference type="ARBA" id="ARBA00023136"/>
    </source>
</evidence>
<feature type="region of interest" description="Disordered" evidence="8">
    <location>
        <begin position="312"/>
        <end position="337"/>
    </location>
</feature>
<evidence type="ECO:0000256" key="3">
    <source>
        <dbReference type="ARBA" id="ARBA00022475"/>
    </source>
</evidence>
<sequence>MGAAFWRRLLLQAVSALLVVGTLCFVMAESLPGDAAYRIAAGRYGYDLVDAAAAEAVRAELGLDRPAAARWLQWLGQLLQGQAGVSMVLGEPVTALVAHQLGHTLWLSAVAWLMALVLGLGLGLWAAARPHGGISSSVEAAMTALRATPAFLIGIGLSALLAVQAGWLPVAGHEDPEHVILPALTLALALCPGFTQVVREAARRVLDSEAYTFAQVKGLPRGVALRRHALPQILLGTLAYAGVQLVLLVEGMVVVETLFAWPGIGHALVHAVIARDVPMVQGTALTMALLFVLLHGAIDALHLGLDPRLRTAGTTAAPPATRTAQPAPTRGDDRCAT</sequence>
<dbReference type="Proteomes" id="UP001368500">
    <property type="component" value="Unassembled WGS sequence"/>
</dbReference>
<proteinExistence type="inferred from homology"/>
<keyword evidence="5 7" id="KW-1133">Transmembrane helix</keyword>
<evidence type="ECO:0000256" key="8">
    <source>
        <dbReference type="SAM" id="MobiDB-lite"/>
    </source>
</evidence>